<gene>
    <name evidence="5" type="ORF">IAA21_02805</name>
</gene>
<dbReference type="PRINTS" id="PR00032">
    <property type="entry name" value="HTHARAC"/>
</dbReference>
<dbReference type="PANTHER" id="PTHR43280">
    <property type="entry name" value="ARAC-FAMILY TRANSCRIPTIONAL REGULATOR"/>
    <property type="match status" value="1"/>
</dbReference>
<dbReference type="Pfam" id="PF02311">
    <property type="entry name" value="AraC_binding"/>
    <property type="match status" value="1"/>
</dbReference>
<dbReference type="AlphaFoldDB" id="A0A9D2DRC5"/>
<dbReference type="InterPro" id="IPR037923">
    <property type="entry name" value="HTH-like"/>
</dbReference>
<dbReference type="InterPro" id="IPR020449">
    <property type="entry name" value="Tscrpt_reg_AraC-type_HTH"/>
</dbReference>
<dbReference type="InterPro" id="IPR003313">
    <property type="entry name" value="AraC-bd"/>
</dbReference>
<protein>
    <submittedName>
        <fullName evidence="5">AraC family transcriptional regulator</fullName>
    </submittedName>
</protein>
<evidence type="ECO:0000313" key="6">
    <source>
        <dbReference type="Proteomes" id="UP000824041"/>
    </source>
</evidence>
<sequence length="299" mass="35283">MKKAKTRYREQTERGGYLYPLETYRFHFDQREKNTPQMCVSYHWHPELEILLIQEGELAITIEGSEYPGTSGDIFFVNPEFLHTMYAQAGQNTLYNALVFDLSFLSFQMYDYVQSRYMAPLLSGKLKFPEKIPAAHPDTPLLRTYLEKILAYNDQRGAHYQFETKLTLLSFIMELYQKDLLIRESERSPGISSEQVNQIKEILLYIQGHYQERIPLDEIAGYFHLSPKYFSRYFKKQFGRSFTEYVNAYRIEQSLPLLEDKNLSILDAALRCGFESLSYYVKVFRSIMGITPGEYRRQN</sequence>
<evidence type="ECO:0000256" key="2">
    <source>
        <dbReference type="ARBA" id="ARBA00023125"/>
    </source>
</evidence>
<keyword evidence="1" id="KW-0805">Transcription regulation</keyword>
<evidence type="ECO:0000313" key="5">
    <source>
        <dbReference type="EMBL" id="HIZ21716.1"/>
    </source>
</evidence>
<dbReference type="PANTHER" id="PTHR43280:SF2">
    <property type="entry name" value="HTH-TYPE TRANSCRIPTIONAL REGULATOR EXSA"/>
    <property type="match status" value="1"/>
</dbReference>
<dbReference type="InterPro" id="IPR018062">
    <property type="entry name" value="HTH_AraC-typ_CS"/>
</dbReference>
<evidence type="ECO:0000259" key="4">
    <source>
        <dbReference type="PROSITE" id="PS01124"/>
    </source>
</evidence>
<dbReference type="SMART" id="SM00342">
    <property type="entry name" value="HTH_ARAC"/>
    <property type="match status" value="1"/>
</dbReference>
<proteinExistence type="predicted"/>
<dbReference type="Proteomes" id="UP000824041">
    <property type="component" value="Unassembled WGS sequence"/>
</dbReference>
<evidence type="ECO:0000256" key="1">
    <source>
        <dbReference type="ARBA" id="ARBA00023015"/>
    </source>
</evidence>
<dbReference type="GO" id="GO:0043565">
    <property type="term" value="F:sequence-specific DNA binding"/>
    <property type="evidence" value="ECO:0007669"/>
    <property type="project" value="InterPro"/>
</dbReference>
<dbReference type="Gene3D" id="2.60.120.10">
    <property type="entry name" value="Jelly Rolls"/>
    <property type="match status" value="1"/>
</dbReference>
<comment type="caution">
    <text evidence="5">The sequence shown here is derived from an EMBL/GenBank/DDBJ whole genome shotgun (WGS) entry which is preliminary data.</text>
</comment>
<dbReference type="InterPro" id="IPR009057">
    <property type="entry name" value="Homeodomain-like_sf"/>
</dbReference>
<organism evidence="5 6">
    <name type="scientific">Candidatus Blautia faecigallinarum</name>
    <dbReference type="NCBI Taxonomy" id="2838488"/>
    <lineage>
        <taxon>Bacteria</taxon>
        <taxon>Bacillati</taxon>
        <taxon>Bacillota</taxon>
        <taxon>Clostridia</taxon>
        <taxon>Lachnospirales</taxon>
        <taxon>Lachnospiraceae</taxon>
        <taxon>Blautia</taxon>
    </lineage>
</organism>
<dbReference type="InterPro" id="IPR014710">
    <property type="entry name" value="RmlC-like_jellyroll"/>
</dbReference>
<keyword evidence="2" id="KW-0238">DNA-binding</keyword>
<keyword evidence="3" id="KW-0804">Transcription</keyword>
<dbReference type="PROSITE" id="PS01124">
    <property type="entry name" value="HTH_ARAC_FAMILY_2"/>
    <property type="match status" value="1"/>
</dbReference>
<dbReference type="EMBL" id="DXBU01000034">
    <property type="protein sequence ID" value="HIZ21716.1"/>
    <property type="molecule type" value="Genomic_DNA"/>
</dbReference>
<dbReference type="SUPFAM" id="SSF51215">
    <property type="entry name" value="Regulatory protein AraC"/>
    <property type="match status" value="1"/>
</dbReference>
<dbReference type="Pfam" id="PF12833">
    <property type="entry name" value="HTH_18"/>
    <property type="match status" value="1"/>
</dbReference>
<reference evidence="5" key="1">
    <citation type="journal article" date="2021" name="PeerJ">
        <title>Extensive microbial diversity within the chicken gut microbiome revealed by metagenomics and culture.</title>
        <authorList>
            <person name="Gilroy R."/>
            <person name="Ravi A."/>
            <person name="Getino M."/>
            <person name="Pursley I."/>
            <person name="Horton D.L."/>
            <person name="Alikhan N.F."/>
            <person name="Baker D."/>
            <person name="Gharbi K."/>
            <person name="Hall N."/>
            <person name="Watson M."/>
            <person name="Adriaenssens E.M."/>
            <person name="Foster-Nyarko E."/>
            <person name="Jarju S."/>
            <person name="Secka A."/>
            <person name="Antonio M."/>
            <person name="Oren A."/>
            <person name="Chaudhuri R.R."/>
            <person name="La Ragione R."/>
            <person name="Hildebrand F."/>
            <person name="Pallen M.J."/>
        </authorList>
    </citation>
    <scope>NUCLEOTIDE SEQUENCE</scope>
    <source>
        <strain evidence="5">14324</strain>
    </source>
</reference>
<dbReference type="PROSITE" id="PS00041">
    <property type="entry name" value="HTH_ARAC_FAMILY_1"/>
    <property type="match status" value="1"/>
</dbReference>
<dbReference type="GO" id="GO:0003700">
    <property type="term" value="F:DNA-binding transcription factor activity"/>
    <property type="evidence" value="ECO:0007669"/>
    <property type="project" value="InterPro"/>
</dbReference>
<dbReference type="Gene3D" id="1.10.10.60">
    <property type="entry name" value="Homeodomain-like"/>
    <property type="match status" value="2"/>
</dbReference>
<reference evidence="5" key="2">
    <citation type="submission" date="2021-04" db="EMBL/GenBank/DDBJ databases">
        <authorList>
            <person name="Gilroy R."/>
        </authorList>
    </citation>
    <scope>NUCLEOTIDE SEQUENCE</scope>
    <source>
        <strain evidence="5">14324</strain>
    </source>
</reference>
<evidence type="ECO:0000256" key="3">
    <source>
        <dbReference type="ARBA" id="ARBA00023163"/>
    </source>
</evidence>
<feature type="domain" description="HTH araC/xylS-type" evidence="4">
    <location>
        <begin position="200"/>
        <end position="298"/>
    </location>
</feature>
<dbReference type="InterPro" id="IPR018060">
    <property type="entry name" value="HTH_AraC"/>
</dbReference>
<dbReference type="SUPFAM" id="SSF46689">
    <property type="entry name" value="Homeodomain-like"/>
    <property type="match status" value="2"/>
</dbReference>
<accession>A0A9D2DRC5</accession>
<name>A0A9D2DRC5_9FIRM</name>